<dbReference type="Proteomes" id="UP001234178">
    <property type="component" value="Unassembled WGS sequence"/>
</dbReference>
<reference evidence="1 2" key="1">
    <citation type="journal article" date="2023" name="Nucleic Acids Res.">
        <title>The hologenome of Daphnia magna reveals possible DNA methylation and microbiome-mediated evolution of the host genome.</title>
        <authorList>
            <person name="Chaturvedi A."/>
            <person name="Li X."/>
            <person name="Dhandapani V."/>
            <person name="Marshall H."/>
            <person name="Kissane S."/>
            <person name="Cuenca-Cambronero M."/>
            <person name="Asole G."/>
            <person name="Calvet F."/>
            <person name="Ruiz-Romero M."/>
            <person name="Marangio P."/>
            <person name="Guigo R."/>
            <person name="Rago D."/>
            <person name="Mirbahai L."/>
            <person name="Eastwood N."/>
            <person name="Colbourne J.K."/>
            <person name="Zhou J."/>
            <person name="Mallon E."/>
            <person name="Orsini L."/>
        </authorList>
    </citation>
    <scope>NUCLEOTIDE SEQUENCE [LARGE SCALE GENOMIC DNA]</scope>
    <source>
        <strain evidence="1">LRV0_1</strain>
    </source>
</reference>
<evidence type="ECO:0000313" key="1">
    <source>
        <dbReference type="EMBL" id="KAK4009922.1"/>
    </source>
</evidence>
<comment type="caution">
    <text evidence="1">The sequence shown here is derived from an EMBL/GenBank/DDBJ whole genome shotgun (WGS) entry which is preliminary data.</text>
</comment>
<organism evidence="1 2">
    <name type="scientific">Daphnia magna</name>
    <dbReference type="NCBI Taxonomy" id="35525"/>
    <lineage>
        <taxon>Eukaryota</taxon>
        <taxon>Metazoa</taxon>
        <taxon>Ecdysozoa</taxon>
        <taxon>Arthropoda</taxon>
        <taxon>Crustacea</taxon>
        <taxon>Branchiopoda</taxon>
        <taxon>Diplostraca</taxon>
        <taxon>Cladocera</taxon>
        <taxon>Anomopoda</taxon>
        <taxon>Daphniidae</taxon>
        <taxon>Daphnia</taxon>
    </lineage>
</organism>
<keyword evidence="2" id="KW-1185">Reference proteome</keyword>
<accession>A0ABQ9ZAJ7</accession>
<gene>
    <name evidence="1" type="ORF">OUZ56_019065</name>
</gene>
<proteinExistence type="predicted"/>
<name>A0ABQ9ZAJ7_9CRUS</name>
<evidence type="ECO:0000313" key="2">
    <source>
        <dbReference type="Proteomes" id="UP001234178"/>
    </source>
</evidence>
<dbReference type="EMBL" id="JAOYFB010000003">
    <property type="protein sequence ID" value="KAK4009922.1"/>
    <property type="molecule type" value="Genomic_DNA"/>
</dbReference>
<sequence length="74" mass="8093">MNRVIFGITAAGVSALTVYHWYSARKREVISSTDVDNLNGRSSVYPHVLSETGIRGKYDLCITNWAGDTSVSGQ</sequence>
<protein>
    <submittedName>
        <fullName evidence="1">Uncharacterized protein</fullName>
    </submittedName>
</protein>